<dbReference type="WBParaSite" id="TASK_0000908801-mRNA-1">
    <property type="protein sequence ID" value="TASK_0000908801-mRNA-1"/>
    <property type="gene ID" value="TASK_0000908801"/>
</dbReference>
<proteinExistence type="predicted"/>
<dbReference type="AlphaFoldDB" id="A0A0R3WE59"/>
<dbReference type="EMBL" id="UYRS01018985">
    <property type="protein sequence ID" value="VDK41826.1"/>
    <property type="molecule type" value="Genomic_DNA"/>
</dbReference>
<name>A0A0R3WE59_TAEAS</name>
<keyword evidence="2" id="KW-1185">Reference proteome</keyword>
<protein>
    <submittedName>
        <fullName evidence="3">Glycine--tRNA ligase</fullName>
    </submittedName>
</protein>
<evidence type="ECO:0000313" key="1">
    <source>
        <dbReference type="EMBL" id="VDK41826.1"/>
    </source>
</evidence>
<evidence type="ECO:0000313" key="3">
    <source>
        <dbReference type="WBParaSite" id="TASK_0000908801-mRNA-1"/>
    </source>
</evidence>
<sequence length="103" mass="11249">MEFSMLSWRCELFVFTEKDVFGIISEFARHGYAKYTDPIAGIQTVSAVDGVQSGVWGSLNGAPSNAAEVGGKVTGSRVQAALLCLSKLFFLSVSYLLTRYTKR</sequence>
<dbReference type="Proteomes" id="UP000282613">
    <property type="component" value="Unassembled WGS sequence"/>
</dbReference>
<accession>A0A0R3WE59</accession>
<reference evidence="1 2" key="2">
    <citation type="submission" date="2018-11" db="EMBL/GenBank/DDBJ databases">
        <authorList>
            <consortium name="Pathogen Informatics"/>
        </authorList>
    </citation>
    <scope>NUCLEOTIDE SEQUENCE [LARGE SCALE GENOMIC DNA]</scope>
</reference>
<evidence type="ECO:0000313" key="2">
    <source>
        <dbReference type="Proteomes" id="UP000282613"/>
    </source>
</evidence>
<gene>
    <name evidence="1" type="ORF">TASK_LOCUS9089</name>
</gene>
<reference evidence="3" key="1">
    <citation type="submission" date="2017-02" db="UniProtKB">
        <authorList>
            <consortium name="WormBaseParasite"/>
        </authorList>
    </citation>
    <scope>IDENTIFICATION</scope>
</reference>
<organism evidence="3">
    <name type="scientific">Taenia asiatica</name>
    <name type="common">Asian tapeworm</name>
    <dbReference type="NCBI Taxonomy" id="60517"/>
    <lineage>
        <taxon>Eukaryota</taxon>
        <taxon>Metazoa</taxon>
        <taxon>Spiralia</taxon>
        <taxon>Lophotrochozoa</taxon>
        <taxon>Platyhelminthes</taxon>
        <taxon>Cestoda</taxon>
        <taxon>Eucestoda</taxon>
        <taxon>Cyclophyllidea</taxon>
        <taxon>Taeniidae</taxon>
        <taxon>Taenia</taxon>
    </lineage>
</organism>